<keyword evidence="4" id="KW-1185">Reference proteome</keyword>
<dbReference type="PANTHER" id="PTHR30157">
    <property type="entry name" value="FERRIC REDUCTASE, NADPH-DEPENDENT"/>
    <property type="match status" value="1"/>
</dbReference>
<dbReference type="GO" id="GO:0016491">
    <property type="term" value="F:oxidoreductase activity"/>
    <property type="evidence" value="ECO:0007669"/>
    <property type="project" value="InterPro"/>
</dbReference>
<sequence>MAKKTVDRGIFTLKERTYITPHYIRITLEGKDTQKFNRTTIGANNKIFLAPEGCDQVYLPEFDAEKGQWVPMDEAIRPSVRTYTHRGINLETNELYVDFVAHGDEGPASKWAIQAPIGAQLGVAMGTEASELYPAAARYILVGDATAIPVLGAILEDLPAGVQVKGFIEIETEEDIQDLETKAQADIEWIINPTPGQHTLLAEKALAYIEEQGEMESKFAYVAAEFSNVKLLRNFLRKEKNWTKEELYAYSYWKFGKAENVSEADRRAEKASLD</sequence>
<dbReference type="PROSITE" id="PS51384">
    <property type="entry name" value="FAD_FR"/>
    <property type="match status" value="1"/>
</dbReference>
<evidence type="ECO:0000259" key="2">
    <source>
        <dbReference type="PROSITE" id="PS51384"/>
    </source>
</evidence>
<protein>
    <submittedName>
        <fullName evidence="3">Vibriobactin utilization protein ViuB</fullName>
    </submittedName>
</protein>
<dbReference type="InterPro" id="IPR039374">
    <property type="entry name" value="SIP_fam"/>
</dbReference>
<name>A0A378U4N5_MYROD</name>
<dbReference type="Gene3D" id="3.40.50.80">
    <property type="entry name" value="Nucleotide-binding domain of ferredoxin-NADP reductase (FNR) module"/>
    <property type="match status" value="1"/>
</dbReference>
<dbReference type="InterPro" id="IPR007037">
    <property type="entry name" value="SIP_rossman_dom"/>
</dbReference>
<dbReference type="InterPro" id="IPR039261">
    <property type="entry name" value="FNR_nucleotide-bd"/>
</dbReference>
<evidence type="ECO:0000313" key="3">
    <source>
        <dbReference type="EMBL" id="STZ70107.1"/>
    </source>
</evidence>
<dbReference type="Pfam" id="PF04954">
    <property type="entry name" value="SIP"/>
    <property type="match status" value="1"/>
</dbReference>
<dbReference type="PANTHER" id="PTHR30157:SF0">
    <property type="entry name" value="NADPH-DEPENDENT FERRIC-CHELATE REDUCTASE"/>
    <property type="match status" value="1"/>
</dbReference>
<feature type="domain" description="FAD-binding FR-type" evidence="2">
    <location>
        <begin position="6"/>
        <end position="134"/>
    </location>
</feature>
<proteinExistence type="inferred from homology"/>
<evidence type="ECO:0000256" key="1">
    <source>
        <dbReference type="ARBA" id="ARBA00035644"/>
    </source>
</evidence>
<dbReference type="Proteomes" id="UP000255024">
    <property type="component" value="Unassembled WGS sequence"/>
</dbReference>
<dbReference type="Pfam" id="PF08021">
    <property type="entry name" value="FAD_binding_9"/>
    <property type="match status" value="1"/>
</dbReference>
<gene>
    <name evidence="3" type="primary">viuB</name>
    <name evidence="3" type="ORF">NCTC11179_03637</name>
</gene>
<accession>A0A378U4N5</accession>
<dbReference type="InterPro" id="IPR013113">
    <property type="entry name" value="SIP_FAD-bd"/>
</dbReference>
<comment type="similarity">
    <text evidence="1">Belongs to the SIP oxidoreductase family.</text>
</comment>
<dbReference type="RefSeq" id="WP_115092669.1">
    <property type="nucleotide sequence ID" value="NZ_CP068107.1"/>
</dbReference>
<dbReference type="EMBL" id="UGQL01000002">
    <property type="protein sequence ID" value="STZ70107.1"/>
    <property type="molecule type" value="Genomic_DNA"/>
</dbReference>
<organism evidence="3 4">
    <name type="scientific">Myroides odoratus</name>
    <name type="common">Flavobacterium odoratum</name>
    <dbReference type="NCBI Taxonomy" id="256"/>
    <lineage>
        <taxon>Bacteria</taxon>
        <taxon>Pseudomonadati</taxon>
        <taxon>Bacteroidota</taxon>
        <taxon>Flavobacteriia</taxon>
        <taxon>Flavobacteriales</taxon>
        <taxon>Flavobacteriaceae</taxon>
        <taxon>Myroides</taxon>
    </lineage>
</organism>
<dbReference type="Gene3D" id="2.40.30.10">
    <property type="entry name" value="Translation factors"/>
    <property type="match status" value="1"/>
</dbReference>
<dbReference type="AlphaFoldDB" id="A0A378U4N5"/>
<evidence type="ECO:0000313" key="4">
    <source>
        <dbReference type="Proteomes" id="UP000255024"/>
    </source>
</evidence>
<dbReference type="InterPro" id="IPR017927">
    <property type="entry name" value="FAD-bd_FR_type"/>
</dbReference>
<reference evidence="3 4" key="1">
    <citation type="submission" date="2018-06" db="EMBL/GenBank/DDBJ databases">
        <authorList>
            <consortium name="Pathogen Informatics"/>
            <person name="Doyle S."/>
        </authorList>
    </citation>
    <scope>NUCLEOTIDE SEQUENCE [LARGE SCALE GENOMIC DNA]</scope>
    <source>
        <strain evidence="3 4">NCTC11179</strain>
    </source>
</reference>
<dbReference type="CDD" id="cd06193">
    <property type="entry name" value="siderophore_interacting"/>
    <property type="match status" value="1"/>
</dbReference>